<reference evidence="2 3" key="1">
    <citation type="journal article" date="2024" name="J Genomics">
        <title>Draft genome sequencing and assembly of Favolaschia claudopus CIRM-BRFM 2984 isolated from oak limbs.</title>
        <authorList>
            <person name="Navarro D."/>
            <person name="Drula E."/>
            <person name="Chaduli D."/>
            <person name="Cazenave R."/>
            <person name="Ahrendt S."/>
            <person name="Wang J."/>
            <person name="Lipzen A."/>
            <person name="Daum C."/>
            <person name="Barry K."/>
            <person name="Grigoriev I.V."/>
            <person name="Favel A."/>
            <person name="Rosso M.N."/>
            <person name="Martin F."/>
        </authorList>
    </citation>
    <scope>NUCLEOTIDE SEQUENCE [LARGE SCALE GENOMIC DNA]</scope>
    <source>
        <strain evidence="2 3">CIRM-BRFM 2984</strain>
    </source>
</reference>
<feature type="region of interest" description="Disordered" evidence="1">
    <location>
        <begin position="126"/>
        <end position="151"/>
    </location>
</feature>
<dbReference type="Proteomes" id="UP001362999">
    <property type="component" value="Unassembled WGS sequence"/>
</dbReference>
<accession>A0AAW0EIH6</accession>
<feature type="compositionally biased region" description="Pro residues" evidence="1">
    <location>
        <begin position="1"/>
        <end position="15"/>
    </location>
</feature>
<protein>
    <submittedName>
        <fullName evidence="2">Uncharacterized protein</fullName>
    </submittedName>
</protein>
<comment type="caution">
    <text evidence="2">The sequence shown here is derived from an EMBL/GenBank/DDBJ whole genome shotgun (WGS) entry which is preliminary data.</text>
</comment>
<gene>
    <name evidence="2" type="ORF">R3P38DRAFT_3250515</name>
</gene>
<evidence type="ECO:0000313" key="2">
    <source>
        <dbReference type="EMBL" id="KAK7065051.1"/>
    </source>
</evidence>
<keyword evidence="3" id="KW-1185">Reference proteome</keyword>
<proteinExistence type="predicted"/>
<organism evidence="2 3">
    <name type="scientific">Favolaschia claudopus</name>
    <dbReference type="NCBI Taxonomy" id="2862362"/>
    <lineage>
        <taxon>Eukaryota</taxon>
        <taxon>Fungi</taxon>
        <taxon>Dikarya</taxon>
        <taxon>Basidiomycota</taxon>
        <taxon>Agaricomycotina</taxon>
        <taxon>Agaricomycetes</taxon>
        <taxon>Agaricomycetidae</taxon>
        <taxon>Agaricales</taxon>
        <taxon>Marasmiineae</taxon>
        <taxon>Mycenaceae</taxon>
        <taxon>Favolaschia</taxon>
    </lineage>
</organism>
<evidence type="ECO:0000313" key="3">
    <source>
        <dbReference type="Proteomes" id="UP001362999"/>
    </source>
</evidence>
<dbReference type="EMBL" id="JAWWNJ010000001">
    <property type="protein sequence ID" value="KAK7065051.1"/>
    <property type="molecule type" value="Genomic_DNA"/>
</dbReference>
<sequence length="151" mass="15546">MPPTNSPPLLLPPPSSSNVTPPAGEPIAPEDGVANPLIATSPSGLQPEEEGAAKSPPSSTNNELFSFTAGVYFAMGRIFSNNVVSPERSLSQNIPAVLLSVLRDLGFVAAVLWLQARLARRSAGGQANAAVGEGGARADGQRLGATAERKY</sequence>
<name>A0AAW0EIH6_9AGAR</name>
<evidence type="ECO:0000256" key="1">
    <source>
        <dbReference type="SAM" id="MobiDB-lite"/>
    </source>
</evidence>
<dbReference type="AlphaFoldDB" id="A0AAW0EIH6"/>
<feature type="region of interest" description="Disordered" evidence="1">
    <location>
        <begin position="1"/>
        <end position="62"/>
    </location>
</feature>